<dbReference type="GO" id="GO:0005524">
    <property type="term" value="F:ATP binding"/>
    <property type="evidence" value="ECO:0007669"/>
    <property type="project" value="UniProtKB-UniRule"/>
</dbReference>
<evidence type="ECO:0000256" key="7">
    <source>
        <dbReference type="ARBA" id="ARBA00022842"/>
    </source>
</evidence>
<name>A0A1R1EMW6_9BACL</name>
<keyword evidence="7 8" id="KW-0460">Magnesium</keyword>
<evidence type="ECO:0000256" key="5">
    <source>
        <dbReference type="ARBA" id="ARBA00022741"/>
    </source>
</evidence>
<comment type="cofactor">
    <cofactor evidence="8">
        <name>Mg(2+)</name>
        <dbReference type="ChEBI" id="CHEBI:18420"/>
    </cofactor>
    <cofactor evidence="8">
        <name>Mn(2+)</name>
        <dbReference type="ChEBI" id="CHEBI:29035"/>
    </cofactor>
</comment>
<evidence type="ECO:0000256" key="6">
    <source>
        <dbReference type="ARBA" id="ARBA00022840"/>
    </source>
</evidence>
<feature type="binding site" evidence="8">
    <location>
        <position position="268"/>
    </location>
    <ligand>
        <name>Mg(2+)</name>
        <dbReference type="ChEBI" id="CHEBI:18420"/>
    </ligand>
</feature>
<keyword evidence="8" id="KW-0464">Manganese</keyword>
<comment type="caution">
    <text evidence="9">The sequence shown here is derived from an EMBL/GenBank/DDBJ whole genome shotgun (WGS) entry which is preliminary data.</text>
</comment>
<evidence type="ECO:0000256" key="2">
    <source>
        <dbReference type="ARBA" id="ARBA00022679"/>
    </source>
</evidence>
<comment type="catalytic activity">
    <reaction evidence="8">
        <text>L-tyrosyl-[protein] + UTP = O-(5'-uridylyl)-L-tyrosyl-[protein] + diphosphate</text>
        <dbReference type="Rhea" id="RHEA:83887"/>
        <dbReference type="Rhea" id="RHEA-COMP:10136"/>
        <dbReference type="Rhea" id="RHEA-COMP:20238"/>
        <dbReference type="ChEBI" id="CHEBI:33019"/>
        <dbReference type="ChEBI" id="CHEBI:46398"/>
        <dbReference type="ChEBI" id="CHEBI:46858"/>
        <dbReference type="ChEBI" id="CHEBI:90602"/>
    </reaction>
</comment>
<dbReference type="InterPro" id="IPR003846">
    <property type="entry name" value="SelO"/>
</dbReference>
<keyword evidence="6 8" id="KW-0067">ATP-binding</keyword>
<comment type="catalytic activity">
    <reaction evidence="8">
        <text>L-seryl-[protein] + ATP = 3-O-(5'-adenylyl)-L-seryl-[protein] + diphosphate</text>
        <dbReference type="Rhea" id="RHEA:58120"/>
        <dbReference type="Rhea" id="RHEA-COMP:9863"/>
        <dbReference type="Rhea" id="RHEA-COMP:15073"/>
        <dbReference type="ChEBI" id="CHEBI:29999"/>
        <dbReference type="ChEBI" id="CHEBI:30616"/>
        <dbReference type="ChEBI" id="CHEBI:33019"/>
        <dbReference type="ChEBI" id="CHEBI:142516"/>
        <dbReference type="EC" id="2.7.7.108"/>
    </reaction>
</comment>
<reference evidence="9 10" key="1">
    <citation type="submission" date="2016-11" db="EMBL/GenBank/DDBJ databases">
        <title>Paenibacillus species isolates.</title>
        <authorList>
            <person name="Beno S.M."/>
        </authorList>
    </citation>
    <scope>NUCLEOTIDE SEQUENCE [LARGE SCALE GENOMIC DNA]</scope>
    <source>
        <strain evidence="9 10">FSL R5-0378</strain>
    </source>
</reference>
<dbReference type="STRING" id="297318.BK138_19885"/>
<accession>A0A1R1EMW6</accession>
<feature type="active site" description="Proton acceptor" evidence="8">
    <location>
        <position position="258"/>
    </location>
</feature>
<evidence type="ECO:0000256" key="1">
    <source>
        <dbReference type="ARBA" id="ARBA00009747"/>
    </source>
</evidence>
<dbReference type="AlphaFoldDB" id="A0A1R1EMW6"/>
<dbReference type="Pfam" id="PF02696">
    <property type="entry name" value="SelO"/>
    <property type="match status" value="1"/>
</dbReference>
<dbReference type="PANTHER" id="PTHR32057:SF14">
    <property type="entry name" value="PROTEIN ADENYLYLTRANSFERASE SELO, MITOCHONDRIAL"/>
    <property type="match status" value="1"/>
</dbReference>
<comment type="catalytic activity">
    <reaction evidence="8">
        <text>L-seryl-[protein] + UTP = O-(5'-uridylyl)-L-seryl-[protein] + diphosphate</text>
        <dbReference type="Rhea" id="RHEA:64604"/>
        <dbReference type="Rhea" id="RHEA-COMP:9863"/>
        <dbReference type="Rhea" id="RHEA-COMP:16635"/>
        <dbReference type="ChEBI" id="CHEBI:29999"/>
        <dbReference type="ChEBI" id="CHEBI:33019"/>
        <dbReference type="ChEBI" id="CHEBI:46398"/>
        <dbReference type="ChEBI" id="CHEBI:156051"/>
    </reaction>
</comment>
<organism evidence="9 10">
    <name type="scientific">Paenibacillus rhizosphaerae</name>
    <dbReference type="NCBI Taxonomy" id="297318"/>
    <lineage>
        <taxon>Bacteria</taxon>
        <taxon>Bacillati</taxon>
        <taxon>Bacillota</taxon>
        <taxon>Bacilli</taxon>
        <taxon>Bacillales</taxon>
        <taxon>Paenibacillaceae</taxon>
        <taxon>Paenibacillus</taxon>
    </lineage>
</organism>
<comment type="catalytic activity">
    <reaction evidence="8">
        <text>L-histidyl-[protein] + UTP = N(tele)-(5'-uridylyl)-L-histidyl-[protein] + diphosphate</text>
        <dbReference type="Rhea" id="RHEA:83891"/>
        <dbReference type="Rhea" id="RHEA-COMP:9745"/>
        <dbReference type="Rhea" id="RHEA-COMP:20239"/>
        <dbReference type="ChEBI" id="CHEBI:29979"/>
        <dbReference type="ChEBI" id="CHEBI:33019"/>
        <dbReference type="ChEBI" id="CHEBI:46398"/>
        <dbReference type="ChEBI" id="CHEBI:233474"/>
    </reaction>
</comment>
<comment type="function">
    <text evidence="8">Nucleotidyltransferase involved in the post-translational modification of proteins. It can catalyze the addition of adenosine monophosphate (AMP) or uridine monophosphate (UMP) to a protein, resulting in modifications known as AMPylation and UMPylation.</text>
</comment>
<feature type="binding site" evidence="8">
    <location>
        <position position="259"/>
    </location>
    <ligand>
        <name>Mg(2+)</name>
        <dbReference type="ChEBI" id="CHEBI:18420"/>
    </ligand>
</feature>
<feature type="binding site" evidence="8">
    <location>
        <position position="94"/>
    </location>
    <ligand>
        <name>ATP</name>
        <dbReference type="ChEBI" id="CHEBI:30616"/>
    </ligand>
</feature>
<comment type="catalytic activity">
    <reaction evidence="8">
        <text>L-threonyl-[protein] + ATP = 3-O-(5'-adenylyl)-L-threonyl-[protein] + diphosphate</text>
        <dbReference type="Rhea" id="RHEA:54292"/>
        <dbReference type="Rhea" id="RHEA-COMP:11060"/>
        <dbReference type="Rhea" id="RHEA-COMP:13847"/>
        <dbReference type="ChEBI" id="CHEBI:30013"/>
        <dbReference type="ChEBI" id="CHEBI:30616"/>
        <dbReference type="ChEBI" id="CHEBI:33019"/>
        <dbReference type="ChEBI" id="CHEBI:138113"/>
        <dbReference type="EC" id="2.7.7.108"/>
    </reaction>
</comment>
<feature type="binding site" evidence="8">
    <location>
        <position position="96"/>
    </location>
    <ligand>
        <name>ATP</name>
        <dbReference type="ChEBI" id="CHEBI:30616"/>
    </ligand>
</feature>
<dbReference type="Proteomes" id="UP000187172">
    <property type="component" value="Unassembled WGS sequence"/>
</dbReference>
<feature type="binding site" evidence="8">
    <location>
        <position position="180"/>
    </location>
    <ligand>
        <name>ATP</name>
        <dbReference type="ChEBI" id="CHEBI:30616"/>
    </ligand>
</feature>
<evidence type="ECO:0000313" key="10">
    <source>
        <dbReference type="Proteomes" id="UP000187172"/>
    </source>
</evidence>
<sequence length="492" mass="54423">MTDTQGKLEAGWHLDNSYAGLPDLFYTRQDPVPVRSPQIVAFNEPLAASLGLNAQALMSDEGAAELAGNRIPEGAQPLAQAYAGHQFGHLTMLGDGRAVLLGEQVTPEGKRVDIQLKGAGRTPYSRGGDGRAALGPMLREYIISEAMHGLGIPTTRSLAVTSTGQAITREEELPGAILTRVAASHIRVGTFQFARGAGTTDDLRALADYTLQRHYPDADLASGENRYLILLQEVIKRQAALIAKWQLVGFVHGVMNTDNMTLSGETIDYGPCAFMDTYDPATVFSSIDSQGRYAYGNQPYIGSWNLARLAEALLPLLHEDEEQAVKMAENAVETFAGLFNEYWLAGMRAKLGIFREEPEDEALIEELLDLMKTHRADYTNTFLALTFDRLEGTPLHGIEEFEAWHARWQERLGRQSETKEAAHQLMRDSNPAVIPRNHRVEEALEAAEQDGDYEVMHQLLQVLADPYAHTPEQAEYAVVPESTFRYRTYCGT</sequence>
<feature type="binding site" evidence="8">
    <location>
        <position position="187"/>
    </location>
    <ligand>
        <name>ATP</name>
        <dbReference type="ChEBI" id="CHEBI:30616"/>
    </ligand>
</feature>
<feature type="binding site" evidence="8">
    <location>
        <position position="117"/>
    </location>
    <ligand>
        <name>ATP</name>
        <dbReference type="ChEBI" id="CHEBI:30616"/>
    </ligand>
</feature>
<feature type="binding site" evidence="8">
    <location>
        <position position="129"/>
    </location>
    <ligand>
        <name>ATP</name>
        <dbReference type="ChEBI" id="CHEBI:30616"/>
    </ligand>
</feature>
<feature type="binding site" evidence="8">
    <location>
        <position position="268"/>
    </location>
    <ligand>
        <name>ATP</name>
        <dbReference type="ChEBI" id="CHEBI:30616"/>
    </ligand>
</feature>
<dbReference type="RefSeq" id="WP_076172282.1">
    <property type="nucleotide sequence ID" value="NZ_MRTP01000005.1"/>
</dbReference>
<keyword evidence="5 8" id="KW-0547">Nucleotide-binding</keyword>
<dbReference type="EMBL" id="MRTP01000005">
    <property type="protein sequence ID" value="OMF53161.1"/>
    <property type="molecule type" value="Genomic_DNA"/>
</dbReference>
<dbReference type="EC" id="2.7.7.-" evidence="8"/>
<comment type="catalytic activity">
    <reaction evidence="8">
        <text>L-tyrosyl-[protein] + ATP = O-(5'-adenylyl)-L-tyrosyl-[protein] + diphosphate</text>
        <dbReference type="Rhea" id="RHEA:54288"/>
        <dbReference type="Rhea" id="RHEA-COMP:10136"/>
        <dbReference type="Rhea" id="RHEA-COMP:13846"/>
        <dbReference type="ChEBI" id="CHEBI:30616"/>
        <dbReference type="ChEBI" id="CHEBI:33019"/>
        <dbReference type="ChEBI" id="CHEBI:46858"/>
        <dbReference type="ChEBI" id="CHEBI:83624"/>
        <dbReference type="EC" id="2.7.7.108"/>
    </reaction>
</comment>
<keyword evidence="10" id="KW-1185">Reference proteome</keyword>
<keyword evidence="3 8" id="KW-0548">Nucleotidyltransferase</keyword>
<feature type="binding site" evidence="8">
    <location>
        <position position="97"/>
    </location>
    <ligand>
        <name>ATP</name>
        <dbReference type="ChEBI" id="CHEBI:30616"/>
    </ligand>
</feature>
<evidence type="ECO:0000256" key="8">
    <source>
        <dbReference type="HAMAP-Rule" id="MF_00692"/>
    </source>
</evidence>
<protein>
    <recommendedName>
        <fullName evidence="8">Protein nucleotidyltransferase YdiU</fullName>
        <ecNumber evidence="8">2.7.7.-</ecNumber>
    </recommendedName>
    <alternativeName>
        <fullName evidence="8">Protein adenylyltransferase YdiU</fullName>
        <ecNumber evidence="8">2.7.7.108</ecNumber>
    </alternativeName>
    <alternativeName>
        <fullName evidence="8">Protein uridylyltransferase YdiU</fullName>
        <ecNumber evidence="8">2.7.7.-</ecNumber>
    </alternativeName>
</protein>
<dbReference type="GO" id="GO:0000287">
    <property type="term" value="F:magnesium ion binding"/>
    <property type="evidence" value="ECO:0007669"/>
    <property type="project" value="UniProtKB-UniRule"/>
</dbReference>
<keyword evidence="4 8" id="KW-0479">Metal-binding</keyword>
<comment type="similarity">
    <text evidence="1 8">Belongs to the SELO family.</text>
</comment>
<evidence type="ECO:0000256" key="4">
    <source>
        <dbReference type="ARBA" id="ARBA00022723"/>
    </source>
</evidence>
<dbReference type="GO" id="GO:0070733">
    <property type="term" value="F:AMPylase activity"/>
    <property type="evidence" value="ECO:0007669"/>
    <property type="project" value="UniProtKB-EC"/>
</dbReference>
<evidence type="ECO:0000313" key="9">
    <source>
        <dbReference type="EMBL" id="OMF53161.1"/>
    </source>
</evidence>
<dbReference type="GO" id="GO:0030145">
    <property type="term" value="F:manganese ion binding"/>
    <property type="evidence" value="ECO:0007669"/>
    <property type="project" value="UniProtKB-UniRule"/>
</dbReference>
<dbReference type="EC" id="2.7.7.108" evidence="8"/>
<dbReference type="HAMAP" id="MF_00692">
    <property type="entry name" value="SelO"/>
    <property type="match status" value="1"/>
</dbReference>
<evidence type="ECO:0000256" key="3">
    <source>
        <dbReference type="ARBA" id="ARBA00022695"/>
    </source>
</evidence>
<keyword evidence="2 8" id="KW-0808">Transferase</keyword>
<feature type="binding site" evidence="8">
    <location>
        <position position="130"/>
    </location>
    <ligand>
        <name>ATP</name>
        <dbReference type="ChEBI" id="CHEBI:30616"/>
    </ligand>
</feature>
<gene>
    <name evidence="8" type="primary">ydiU</name>
    <name evidence="8" type="synonym">selO</name>
    <name evidence="9" type="ORF">BK138_19885</name>
</gene>
<dbReference type="NCBIfam" id="NF000658">
    <property type="entry name" value="PRK00029.1"/>
    <property type="match status" value="1"/>
</dbReference>
<proteinExistence type="inferred from homology"/>
<dbReference type="PANTHER" id="PTHR32057">
    <property type="entry name" value="PROTEIN ADENYLYLTRANSFERASE SELO, MITOCHONDRIAL"/>
    <property type="match status" value="1"/>
</dbReference>